<comment type="caution">
    <text evidence="6">The sequence shown here is derived from an EMBL/GenBank/DDBJ whole genome shotgun (WGS) entry which is preliminary data.</text>
</comment>
<protein>
    <submittedName>
        <fullName evidence="6">ABC transporter ATP-binding protein</fullName>
    </submittedName>
</protein>
<keyword evidence="2" id="KW-0813">Transport</keyword>
<gene>
    <name evidence="6" type="ORF">ENT52_01935</name>
</gene>
<dbReference type="InterPro" id="IPR027417">
    <property type="entry name" value="P-loop_NTPase"/>
</dbReference>
<dbReference type="AlphaFoldDB" id="A0A7J3M091"/>
<dbReference type="InterPro" id="IPR050153">
    <property type="entry name" value="Metal_Ion_Import_ABC"/>
</dbReference>
<proteinExistence type="inferred from homology"/>
<dbReference type="Gene3D" id="3.40.50.300">
    <property type="entry name" value="P-loop containing nucleotide triphosphate hydrolases"/>
    <property type="match status" value="1"/>
</dbReference>
<evidence type="ECO:0000259" key="5">
    <source>
        <dbReference type="PROSITE" id="PS50893"/>
    </source>
</evidence>
<comment type="similarity">
    <text evidence="1">Belongs to the ABC transporter superfamily.</text>
</comment>
<evidence type="ECO:0000256" key="2">
    <source>
        <dbReference type="ARBA" id="ARBA00022448"/>
    </source>
</evidence>
<evidence type="ECO:0000256" key="4">
    <source>
        <dbReference type="ARBA" id="ARBA00022840"/>
    </source>
</evidence>
<name>A0A7J3M091_ARCFL</name>
<dbReference type="InterPro" id="IPR003593">
    <property type="entry name" value="AAA+_ATPase"/>
</dbReference>
<feature type="domain" description="ABC transporter" evidence="5">
    <location>
        <begin position="3"/>
        <end position="224"/>
    </location>
</feature>
<dbReference type="SMART" id="SM00382">
    <property type="entry name" value="AAA"/>
    <property type="match status" value="1"/>
</dbReference>
<organism evidence="6">
    <name type="scientific">Archaeoglobus fulgidus</name>
    <dbReference type="NCBI Taxonomy" id="2234"/>
    <lineage>
        <taxon>Archaea</taxon>
        <taxon>Methanobacteriati</taxon>
        <taxon>Methanobacteriota</taxon>
        <taxon>Archaeoglobi</taxon>
        <taxon>Archaeoglobales</taxon>
        <taxon>Archaeoglobaceae</taxon>
        <taxon>Archaeoglobus</taxon>
    </lineage>
</organism>
<dbReference type="GO" id="GO:0016887">
    <property type="term" value="F:ATP hydrolysis activity"/>
    <property type="evidence" value="ECO:0007669"/>
    <property type="project" value="InterPro"/>
</dbReference>
<dbReference type="EMBL" id="DSYZ01000045">
    <property type="protein sequence ID" value="HGT82472.1"/>
    <property type="molecule type" value="Genomic_DNA"/>
</dbReference>
<evidence type="ECO:0000313" key="6">
    <source>
        <dbReference type="EMBL" id="HGT82472.1"/>
    </source>
</evidence>
<dbReference type="PANTHER" id="PTHR42734:SF6">
    <property type="entry name" value="MOLYBDATE IMPORT ATP-BINDING PROTEIN MOLC"/>
    <property type="match status" value="1"/>
</dbReference>
<sequence>MILRVEGVSVKLGSAEILKNVTFHAEKGELITILGPNGSGKTTLLRTIFGILKPLKGVVYLERDSLGYLPQETADTNLKVIEIVLLGRTRDFGAIKIPKKQDYEIAIKALKEVGVEHLANRIFSELSGGEKQKVLIARLLAQQPEILLLDEPTAHLDISAQIEIMSLLKELAKNKVVIVAMHDINLALSFANKVMMMNGGEIRYAGKPSEVVSEESIREVFGIEVIVKKHGKIYVIPKTKVAQNRKWVHVICGGGSGRALIEMLGERGYRVSAGVVNVLDSDWEAIQEINGIAIEEAPFSEIGEESFRRNLEAIANANAVVLANLAIGKGNFKNLICALKSAEMGKLIVVNSTPFADRNFCGEEAERIYREILKKAIVVENEEGALDAIQKLLHR</sequence>
<keyword evidence="3" id="KW-0547">Nucleotide-binding</keyword>
<evidence type="ECO:0000256" key="3">
    <source>
        <dbReference type="ARBA" id="ARBA00022741"/>
    </source>
</evidence>
<dbReference type="PROSITE" id="PS00211">
    <property type="entry name" value="ABC_TRANSPORTER_1"/>
    <property type="match status" value="1"/>
</dbReference>
<dbReference type="Pfam" id="PF00005">
    <property type="entry name" value="ABC_tran"/>
    <property type="match status" value="1"/>
</dbReference>
<dbReference type="SUPFAM" id="SSF52540">
    <property type="entry name" value="P-loop containing nucleoside triphosphate hydrolases"/>
    <property type="match status" value="1"/>
</dbReference>
<dbReference type="InterPro" id="IPR003439">
    <property type="entry name" value="ABC_transporter-like_ATP-bd"/>
</dbReference>
<dbReference type="PANTHER" id="PTHR42734">
    <property type="entry name" value="METAL TRANSPORT SYSTEM ATP-BINDING PROTEIN TM_0124-RELATED"/>
    <property type="match status" value="1"/>
</dbReference>
<keyword evidence="4 6" id="KW-0067">ATP-binding</keyword>
<reference evidence="6" key="1">
    <citation type="journal article" date="2020" name="mSystems">
        <title>Genome- and Community-Level Interaction Insights into Carbon Utilization and Element Cycling Functions of Hydrothermarchaeota in Hydrothermal Sediment.</title>
        <authorList>
            <person name="Zhou Z."/>
            <person name="Liu Y."/>
            <person name="Xu W."/>
            <person name="Pan J."/>
            <person name="Luo Z.H."/>
            <person name="Li M."/>
        </authorList>
    </citation>
    <scope>NUCLEOTIDE SEQUENCE [LARGE SCALE GENOMIC DNA]</scope>
    <source>
        <strain evidence="6">SpSt-587</strain>
    </source>
</reference>
<dbReference type="InterPro" id="IPR017871">
    <property type="entry name" value="ABC_transporter-like_CS"/>
</dbReference>
<evidence type="ECO:0000256" key="1">
    <source>
        <dbReference type="ARBA" id="ARBA00005417"/>
    </source>
</evidence>
<dbReference type="GO" id="GO:0005524">
    <property type="term" value="F:ATP binding"/>
    <property type="evidence" value="ECO:0007669"/>
    <property type="project" value="UniProtKB-KW"/>
</dbReference>
<dbReference type="PROSITE" id="PS50893">
    <property type="entry name" value="ABC_TRANSPORTER_2"/>
    <property type="match status" value="1"/>
</dbReference>
<dbReference type="FunFam" id="3.40.50.300:FF:000134">
    <property type="entry name" value="Iron-enterobactin ABC transporter ATP-binding protein"/>
    <property type="match status" value="1"/>
</dbReference>
<accession>A0A7J3M091</accession>
<dbReference type="CDD" id="cd03214">
    <property type="entry name" value="ABC_Iron-Siderophores_B12_Hemin"/>
    <property type="match status" value="1"/>
</dbReference>